<dbReference type="GO" id="GO:0042054">
    <property type="term" value="F:histone methyltransferase activity"/>
    <property type="evidence" value="ECO:0007669"/>
    <property type="project" value="InterPro"/>
</dbReference>
<dbReference type="InterPro" id="IPR001214">
    <property type="entry name" value="SET_dom"/>
</dbReference>
<keyword evidence="5 11" id="KW-0808">Transferase</keyword>
<dbReference type="PROSITE" id="PS50280">
    <property type="entry name" value="SET"/>
    <property type="match status" value="1"/>
</dbReference>
<reference evidence="11 12" key="1">
    <citation type="journal article" date="2012" name="Nucleic Acids Res.">
        <title>Sequencing of the smallest Apicomplexan genome from the human pathogen Babesia microti.</title>
        <authorList>
            <person name="Cornillot E."/>
            <person name="Hadj-Kaddour K."/>
            <person name="Dassouli A."/>
            <person name="Noel B."/>
            <person name="Ranwez V."/>
            <person name="Vacherie B."/>
            <person name="Augagneur Y."/>
            <person name="Bres V."/>
            <person name="Duclos A."/>
            <person name="Randazzo S."/>
            <person name="Carcy B."/>
            <person name="Debierre-Grockiego F."/>
            <person name="Delbecq S."/>
            <person name="Moubri-Menage K."/>
            <person name="Shams-Eldin H."/>
            <person name="Usmani-Brown S."/>
            <person name="Bringaud F."/>
            <person name="Wincker P."/>
            <person name="Vivares C.P."/>
            <person name="Schwarz R.T."/>
            <person name="Schetters T.P."/>
            <person name="Krause P.J."/>
            <person name="Gorenflot A."/>
            <person name="Berry V."/>
            <person name="Barbe V."/>
            <person name="Ben Mamoun C."/>
        </authorList>
    </citation>
    <scope>NUCLEOTIDE SEQUENCE [LARGE SCALE GENOMIC DNA]</scope>
    <source>
        <strain evidence="11 12">RI</strain>
    </source>
</reference>
<dbReference type="InterPro" id="IPR046341">
    <property type="entry name" value="SET_dom_sf"/>
</dbReference>
<dbReference type="GO" id="GO:0032259">
    <property type="term" value="P:methylation"/>
    <property type="evidence" value="ECO:0007669"/>
    <property type="project" value="UniProtKB-KW"/>
</dbReference>
<dbReference type="OrthoDB" id="308383at2759"/>
<name>I7ISC2_BABMR</name>
<evidence type="ECO:0000256" key="1">
    <source>
        <dbReference type="ARBA" id="ARBA00004123"/>
    </source>
</evidence>
<evidence type="ECO:0000313" key="11">
    <source>
        <dbReference type="EMBL" id="CCF75531.1"/>
    </source>
</evidence>
<dbReference type="SMART" id="SM00317">
    <property type="entry name" value="SET"/>
    <property type="match status" value="1"/>
</dbReference>
<dbReference type="PANTHER" id="PTHR22884">
    <property type="entry name" value="SET DOMAIN PROTEINS"/>
    <property type="match status" value="1"/>
</dbReference>
<keyword evidence="7" id="KW-0539">Nucleus</keyword>
<keyword evidence="6" id="KW-0949">S-adenosyl-L-methionine</keyword>
<evidence type="ECO:0000256" key="4">
    <source>
        <dbReference type="ARBA" id="ARBA00022603"/>
    </source>
</evidence>
<feature type="domain" description="SET" evidence="8">
    <location>
        <begin position="503"/>
        <end position="625"/>
    </location>
</feature>
<dbReference type="SUPFAM" id="SSF82199">
    <property type="entry name" value="SET domain"/>
    <property type="match status" value="1"/>
</dbReference>
<dbReference type="AlphaFoldDB" id="I7ISC2"/>
<dbReference type="Proteomes" id="UP000002899">
    <property type="component" value="Chromosome IV"/>
</dbReference>
<dbReference type="Gene3D" id="2.170.270.10">
    <property type="entry name" value="SET domain"/>
    <property type="match status" value="1"/>
</dbReference>
<dbReference type="PROSITE" id="PS50868">
    <property type="entry name" value="POST_SET"/>
    <property type="match status" value="1"/>
</dbReference>
<organism evidence="11 12">
    <name type="scientific">Babesia microti (strain RI)</name>
    <dbReference type="NCBI Taxonomy" id="1133968"/>
    <lineage>
        <taxon>Eukaryota</taxon>
        <taxon>Sar</taxon>
        <taxon>Alveolata</taxon>
        <taxon>Apicomplexa</taxon>
        <taxon>Aconoidasida</taxon>
        <taxon>Piroplasmida</taxon>
        <taxon>Babesiidae</taxon>
        <taxon>Babesia</taxon>
    </lineage>
</organism>
<evidence type="ECO:0000259" key="10">
    <source>
        <dbReference type="PROSITE" id="PS51215"/>
    </source>
</evidence>
<proteinExistence type="predicted"/>
<evidence type="ECO:0000256" key="6">
    <source>
        <dbReference type="ARBA" id="ARBA00022691"/>
    </source>
</evidence>
<reference evidence="11 12" key="3">
    <citation type="journal article" date="2016" name="Sci. Rep.">
        <title>Genome-wide diversity and gene expression profiling of Babesia microti isolates identify polymorphic genes that mediate host-pathogen interactions.</title>
        <authorList>
            <person name="Silva J.C."/>
            <person name="Cornillot E."/>
            <person name="McCracken C."/>
            <person name="Usmani-Brown S."/>
            <person name="Dwivedi A."/>
            <person name="Ifeonu O.O."/>
            <person name="Crabtree J."/>
            <person name="Gotia H.T."/>
            <person name="Virji A.Z."/>
            <person name="Reynes C."/>
            <person name="Colinge J."/>
            <person name="Kumar V."/>
            <person name="Lawres L."/>
            <person name="Pazzi J.E."/>
            <person name="Pablo J.V."/>
            <person name="Hung C."/>
            <person name="Brancato J."/>
            <person name="Kumari P."/>
            <person name="Orvis J."/>
            <person name="Tretina K."/>
            <person name="Chibucos M."/>
            <person name="Ott S."/>
            <person name="Sadzewicz L."/>
            <person name="Sengamalay N."/>
            <person name="Shetty A.C."/>
            <person name="Su Q."/>
            <person name="Tallon L."/>
            <person name="Fraser C.M."/>
            <person name="Frutos R."/>
            <person name="Molina D.M."/>
            <person name="Krause P.J."/>
            <person name="Ben Mamoun C."/>
        </authorList>
    </citation>
    <scope>NUCLEOTIDE SEQUENCE [LARGE SCALE GENOMIC DNA]</scope>
    <source>
        <strain evidence="11 12">RI</strain>
    </source>
</reference>
<dbReference type="EMBL" id="LN871599">
    <property type="protein sequence ID" value="CCF75531.1"/>
    <property type="molecule type" value="Genomic_DNA"/>
</dbReference>
<protein>
    <submittedName>
        <fullName evidence="11">Histone-lysine N-methyltransferase SETD2</fullName>
        <ecNumber evidence="11">2.1.1.43</ecNumber>
    </submittedName>
</protein>
<evidence type="ECO:0000256" key="5">
    <source>
        <dbReference type="ARBA" id="ARBA00022679"/>
    </source>
</evidence>
<dbReference type="GO" id="GO:0005634">
    <property type="term" value="C:nucleus"/>
    <property type="evidence" value="ECO:0007669"/>
    <property type="project" value="UniProtKB-SubCell"/>
</dbReference>
<dbReference type="GeneID" id="24425980"/>
<dbReference type="InterPro" id="IPR050777">
    <property type="entry name" value="SET2_Histone-Lys_MeTrsfase"/>
</dbReference>
<evidence type="ECO:0000256" key="2">
    <source>
        <dbReference type="ARBA" id="ARBA00004286"/>
    </source>
</evidence>
<dbReference type="PROSITE" id="PS51215">
    <property type="entry name" value="AWS"/>
    <property type="match status" value="1"/>
</dbReference>
<evidence type="ECO:0000313" key="12">
    <source>
        <dbReference type="Proteomes" id="UP000002899"/>
    </source>
</evidence>
<sequence length="1015" mass="116333">MHLNNLGYISHDQCAFCWICRTIISTELELFICTGFCSRSYHKSCLKYHQNIKLSKNNQLYTDSTVISANSIACDNDNTICYFCWQSYVGCNYCHKFIHLNKVIKCSIKTCTNFYCRNSCLARIRVIYLAKQDLIAYFTNMKLPLEVLDICEDNIICHSHFCYSCYDCDKYMYTWEKCWRKELFNSKSRDASIAWDFLRRTCKGSIESSHFNKGKYPIKPPRMPALLRINLPNRATTDNGILTQLRQLNKLTQNTIYSCIRCDMCWCIRCLPPDASYIVNCKNNILCHNCLHQQIHREISRLKTQRSTHVYKNSDISLNIHSNSQNIYRQLKSVIKAAKGDISYINKSFIVSQNNVYSTFSNSEVSKSKYNVNYDTYDNYPIKDNTPTCNSISIGVNDIKKDEKQDNLDSTKTFIGNSVFIPGERLNMYDILPPNFTYLNSNYCTEETKKFLKVIDAPDCCNCAHVCDRNCNNRSRGIECHSGICKLGDIDCGNRRLANYTQSKLYISRVEKKGYGVFASDYIYEGELVCEYTGEVTNHDLYQKRLLSRCFSELDDGKHNHWYIMKIQKDVYIDSTRMGNISRYINHSCEPNCQSMPISYRGTIHMCIFSKRTINPNEEITYNYGFQSYGLYNGFNCACGSNKCRGIIGTSSNDSSLEKALIRKLDGTTMDSLNDLLKDMQNLFTIGNNSSLKPRPIPLDVINGLFTSGDLEANDRLINTNNITKHLNICNKIRKLLINNNEVDMDYRQVLSLLKAVNRGLLALPVDIKSHTHIEYLYTKLIALNGLSLENFSNAKTKKFAIDLPWSIIAYEYNPQKSLNTTSNPEFFIAAKRFFQCYTLVNVSNRFGRDALSNVQNFFDLSWGLTENCVACGGYGDCTVCDSCGNVLHDKISCGDFVCGINYENICSVCQNSNHRSQWYLKSTLERERLALKLSLLRLNKMFINSVKYYGNFVPDIEAFKMANEQTTPLPMDQAESVPHIATSQGGIFDVSSIAQYVNYVSICNKLVSENANFL</sequence>
<evidence type="ECO:0000256" key="7">
    <source>
        <dbReference type="ARBA" id="ARBA00023242"/>
    </source>
</evidence>
<dbReference type="KEGG" id="bmic:BmR1_04g06675"/>
<evidence type="ECO:0000256" key="3">
    <source>
        <dbReference type="ARBA" id="ARBA00022454"/>
    </source>
</evidence>
<feature type="domain" description="Post-SET" evidence="9">
    <location>
        <begin position="633"/>
        <end position="649"/>
    </location>
</feature>
<dbReference type="VEuPathDB" id="PiroplasmaDB:BmR1_04g06675"/>
<gene>
    <name evidence="11" type="ORF">BmR1_04g06675</name>
</gene>
<evidence type="ECO:0000259" key="9">
    <source>
        <dbReference type="PROSITE" id="PS50868"/>
    </source>
</evidence>
<keyword evidence="12" id="KW-1185">Reference proteome</keyword>
<dbReference type="Pfam" id="PF00856">
    <property type="entry name" value="SET"/>
    <property type="match status" value="1"/>
</dbReference>
<dbReference type="GO" id="GO:0005694">
    <property type="term" value="C:chromosome"/>
    <property type="evidence" value="ECO:0007669"/>
    <property type="project" value="UniProtKB-SubCell"/>
</dbReference>
<comment type="subcellular location">
    <subcellularLocation>
        <location evidence="2">Chromosome</location>
    </subcellularLocation>
    <subcellularLocation>
        <location evidence="1">Nucleus</location>
    </subcellularLocation>
</comment>
<dbReference type="RefSeq" id="XP_012649939.1">
    <property type="nucleotide sequence ID" value="XM_012794485.1"/>
</dbReference>
<keyword evidence="4 11" id="KW-0489">Methyltransferase</keyword>
<dbReference type="EC" id="2.1.1.43" evidence="11"/>
<dbReference type="InterPro" id="IPR003616">
    <property type="entry name" value="Post-SET_dom"/>
</dbReference>
<feature type="domain" description="AWS" evidence="10">
    <location>
        <begin position="456"/>
        <end position="501"/>
    </location>
</feature>
<reference evidence="11 12" key="2">
    <citation type="journal article" date="2013" name="PLoS ONE">
        <title>Whole genome mapping and re-organization of the nuclear and mitochondrial genomes of Babesia microti isolates.</title>
        <authorList>
            <person name="Cornillot E."/>
            <person name="Dassouli A."/>
            <person name="Garg A."/>
            <person name="Pachikara N."/>
            <person name="Randazzo S."/>
            <person name="Depoix D."/>
            <person name="Carcy B."/>
            <person name="Delbecq S."/>
            <person name="Frutos R."/>
            <person name="Silva J.C."/>
            <person name="Sutton R."/>
            <person name="Krause P.J."/>
            <person name="Mamoun C.B."/>
        </authorList>
    </citation>
    <scope>NUCLEOTIDE SEQUENCE [LARGE SCALE GENOMIC DNA]</scope>
    <source>
        <strain evidence="11 12">RI</strain>
    </source>
</reference>
<evidence type="ECO:0000259" key="8">
    <source>
        <dbReference type="PROSITE" id="PS50280"/>
    </source>
</evidence>
<dbReference type="InterPro" id="IPR006560">
    <property type="entry name" value="AWS_dom"/>
</dbReference>
<keyword evidence="3" id="KW-0158">Chromosome</keyword>
<accession>I7ISC2</accession>